<organism evidence="7 8">
    <name type="scientific">Paracoccus zhejiangensis</name>
    <dbReference type="NCBI Taxonomy" id="1077935"/>
    <lineage>
        <taxon>Bacteria</taxon>
        <taxon>Pseudomonadati</taxon>
        <taxon>Pseudomonadota</taxon>
        <taxon>Alphaproteobacteria</taxon>
        <taxon>Rhodobacterales</taxon>
        <taxon>Paracoccaceae</taxon>
        <taxon>Paracoccus</taxon>
    </lineage>
</organism>
<dbReference type="PANTHER" id="PTHR30086:SF19">
    <property type="entry name" value="THREONINE EFFLUX PROTEIN"/>
    <property type="match status" value="1"/>
</dbReference>
<accession>A0A2H5EX50</accession>
<name>A0A2H5EX50_9RHOB</name>
<dbReference type="Pfam" id="PF01810">
    <property type="entry name" value="LysE"/>
    <property type="match status" value="1"/>
</dbReference>
<evidence type="ECO:0000256" key="4">
    <source>
        <dbReference type="ARBA" id="ARBA00022989"/>
    </source>
</evidence>
<keyword evidence="2" id="KW-1003">Cell membrane</keyword>
<dbReference type="Proteomes" id="UP000234530">
    <property type="component" value="Chromosome"/>
</dbReference>
<feature type="transmembrane region" description="Helical" evidence="6">
    <location>
        <begin position="182"/>
        <end position="201"/>
    </location>
</feature>
<evidence type="ECO:0000256" key="6">
    <source>
        <dbReference type="SAM" id="Phobius"/>
    </source>
</evidence>
<feature type="transmembrane region" description="Helical" evidence="6">
    <location>
        <begin position="6"/>
        <end position="29"/>
    </location>
</feature>
<keyword evidence="4 6" id="KW-1133">Transmembrane helix</keyword>
<dbReference type="RefSeq" id="WP_101751884.1">
    <property type="nucleotide sequence ID" value="NZ_CP025430.1"/>
</dbReference>
<dbReference type="EMBL" id="CP025430">
    <property type="protein sequence ID" value="AUH63843.1"/>
    <property type="molecule type" value="Genomic_DNA"/>
</dbReference>
<dbReference type="GO" id="GO:0015171">
    <property type="term" value="F:amino acid transmembrane transporter activity"/>
    <property type="evidence" value="ECO:0007669"/>
    <property type="project" value="TreeGrafter"/>
</dbReference>
<dbReference type="InterPro" id="IPR001123">
    <property type="entry name" value="LeuE-type"/>
</dbReference>
<keyword evidence="8" id="KW-1185">Reference proteome</keyword>
<feature type="transmembrane region" description="Helical" evidence="6">
    <location>
        <begin position="126"/>
        <end position="143"/>
    </location>
</feature>
<dbReference type="AlphaFoldDB" id="A0A2H5EX50"/>
<evidence type="ECO:0000256" key="5">
    <source>
        <dbReference type="ARBA" id="ARBA00023136"/>
    </source>
</evidence>
<dbReference type="PANTHER" id="PTHR30086">
    <property type="entry name" value="ARGININE EXPORTER PROTEIN ARGO"/>
    <property type="match status" value="1"/>
</dbReference>
<keyword evidence="3 6" id="KW-0812">Transmembrane</keyword>
<proteinExistence type="predicted"/>
<comment type="subcellular location">
    <subcellularLocation>
        <location evidence="1">Cell membrane</location>
        <topology evidence="1">Multi-pass membrane protein</topology>
    </subcellularLocation>
</comment>
<dbReference type="GO" id="GO:0005886">
    <property type="term" value="C:plasma membrane"/>
    <property type="evidence" value="ECO:0007669"/>
    <property type="project" value="UniProtKB-SubCell"/>
</dbReference>
<protein>
    <submittedName>
        <fullName evidence="7">Lysine transporter LysE</fullName>
    </submittedName>
</protein>
<dbReference type="KEGG" id="pzh:CX676_06445"/>
<gene>
    <name evidence="7" type="ORF">CX676_06445</name>
</gene>
<feature type="transmembrane region" description="Helical" evidence="6">
    <location>
        <begin position="69"/>
        <end position="90"/>
    </location>
</feature>
<sequence length="203" mass="21805">MVVTLAQLAVFVGTLAVAILSPGPGVIAVSQSAFAMGRARALPYGWGLAVGASLWCLFALLGLTVLFRVVPWTFVALKVLGGAYLVWIAWKMWRHAADPLPDPAEKRYGAGFWGGMILNLSNPKPALFYSAVLLSIFPAALTAADKAVIYATALTVELGFYTALATLMALPLLRRRYYAAKFWIDRVAAGLIGLLGLSLILRH</sequence>
<feature type="transmembrane region" description="Helical" evidence="6">
    <location>
        <begin position="41"/>
        <end position="63"/>
    </location>
</feature>
<evidence type="ECO:0000256" key="2">
    <source>
        <dbReference type="ARBA" id="ARBA00022475"/>
    </source>
</evidence>
<keyword evidence="5 6" id="KW-0472">Membrane</keyword>
<evidence type="ECO:0000256" key="3">
    <source>
        <dbReference type="ARBA" id="ARBA00022692"/>
    </source>
</evidence>
<evidence type="ECO:0000313" key="7">
    <source>
        <dbReference type="EMBL" id="AUH63843.1"/>
    </source>
</evidence>
<evidence type="ECO:0000256" key="1">
    <source>
        <dbReference type="ARBA" id="ARBA00004651"/>
    </source>
</evidence>
<dbReference type="OrthoDB" id="9804822at2"/>
<evidence type="ECO:0000313" key="8">
    <source>
        <dbReference type="Proteomes" id="UP000234530"/>
    </source>
</evidence>
<reference evidence="7 8" key="1">
    <citation type="journal article" date="2013" name="Antonie Van Leeuwenhoek">
        <title>Paracoccus zhejiangensis sp. nov., isolated from activated sludge in wastewater-treatment system.</title>
        <authorList>
            <person name="Wu Z.G."/>
            <person name="Zhang D.F."/>
            <person name="Liu Y.L."/>
            <person name="Wang F."/>
            <person name="Jiang X."/>
            <person name="Li C."/>
            <person name="Li S.P."/>
            <person name="Hong Q."/>
            <person name="Li W.J."/>
        </authorList>
    </citation>
    <scope>NUCLEOTIDE SEQUENCE [LARGE SCALE GENOMIC DNA]</scope>
    <source>
        <strain evidence="7 8">J6</strain>
    </source>
</reference>
<feature type="transmembrane region" description="Helical" evidence="6">
    <location>
        <begin position="149"/>
        <end position="170"/>
    </location>
</feature>